<dbReference type="CDD" id="cd02883">
    <property type="entry name" value="NUDIX_Hydrolase"/>
    <property type="match status" value="1"/>
</dbReference>
<evidence type="ECO:0000259" key="3">
    <source>
        <dbReference type="PROSITE" id="PS51462"/>
    </source>
</evidence>
<evidence type="ECO:0000313" key="5">
    <source>
        <dbReference type="Proteomes" id="UP001316184"/>
    </source>
</evidence>
<protein>
    <submittedName>
        <fullName evidence="4">NUDIX domain-containing protein</fullName>
    </submittedName>
</protein>
<dbReference type="InterPro" id="IPR020476">
    <property type="entry name" value="Nudix_hydrolase"/>
</dbReference>
<organism evidence="4 5">
    <name type="scientific">Aeromicrobium wangtongii</name>
    <dbReference type="NCBI Taxonomy" id="2969247"/>
    <lineage>
        <taxon>Bacteria</taxon>
        <taxon>Bacillati</taxon>
        <taxon>Actinomycetota</taxon>
        <taxon>Actinomycetes</taxon>
        <taxon>Propionibacteriales</taxon>
        <taxon>Nocardioidaceae</taxon>
        <taxon>Aeromicrobium</taxon>
    </lineage>
</organism>
<sequence length="153" mass="16546">MSEARRTQRLGAYAVVLDDERILLTRISSVGYPAGTWTLPGGGVDHGESPHDSVVRELYEEAGLRAISSRLVDVHDVHVVAPGRDDQYEDYHGVHLLYAVEVDTSVQPRVTDVGGTTDLVAWVPVDEIGSVVAPVLPMVEHVLAHLDQFGAGV</sequence>
<dbReference type="PROSITE" id="PS51462">
    <property type="entry name" value="NUDIX"/>
    <property type="match status" value="1"/>
</dbReference>
<evidence type="ECO:0000256" key="1">
    <source>
        <dbReference type="ARBA" id="ARBA00005582"/>
    </source>
</evidence>
<dbReference type="SUPFAM" id="SSF55811">
    <property type="entry name" value="Nudix"/>
    <property type="match status" value="1"/>
</dbReference>
<dbReference type="InterPro" id="IPR000086">
    <property type="entry name" value="NUDIX_hydrolase_dom"/>
</dbReference>
<accession>A0ABY5M7T2</accession>
<dbReference type="EMBL" id="CP102173">
    <property type="protein sequence ID" value="UUP13186.1"/>
    <property type="molecule type" value="Genomic_DNA"/>
</dbReference>
<reference evidence="4 5" key="1">
    <citation type="submission" date="2022-08" db="EMBL/GenBank/DDBJ databases">
        <title>novel species in genus Aeromicrobium.</title>
        <authorList>
            <person name="Ye L."/>
        </authorList>
    </citation>
    <scope>NUCLEOTIDE SEQUENCE [LARGE SCALE GENOMIC DNA]</scope>
    <source>
        <strain evidence="5">zg-Y1379</strain>
    </source>
</reference>
<feature type="domain" description="Nudix hydrolase" evidence="3">
    <location>
        <begin position="7"/>
        <end position="151"/>
    </location>
</feature>
<dbReference type="InterPro" id="IPR015797">
    <property type="entry name" value="NUDIX_hydrolase-like_dom_sf"/>
</dbReference>
<comment type="similarity">
    <text evidence="1">Belongs to the Nudix hydrolase family.</text>
</comment>
<dbReference type="PANTHER" id="PTHR43736">
    <property type="entry name" value="ADP-RIBOSE PYROPHOSPHATASE"/>
    <property type="match status" value="1"/>
</dbReference>
<keyword evidence="5" id="KW-1185">Reference proteome</keyword>
<gene>
    <name evidence="4" type="ORF">NQV15_15185</name>
</gene>
<dbReference type="PANTHER" id="PTHR43736:SF1">
    <property type="entry name" value="DIHYDRONEOPTERIN TRIPHOSPHATE DIPHOSPHATASE"/>
    <property type="match status" value="1"/>
</dbReference>
<evidence type="ECO:0000313" key="4">
    <source>
        <dbReference type="EMBL" id="UUP13186.1"/>
    </source>
</evidence>
<evidence type="ECO:0000256" key="2">
    <source>
        <dbReference type="ARBA" id="ARBA00022801"/>
    </source>
</evidence>
<name>A0ABY5M7T2_9ACTN</name>
<dbReference type="RefSeq" id="WP_232400678.1">
    <property type="nucleotide sequence ID" value="NZ_CP102173.1"/>
</dbReference>
<dbReference type="Proteomes" id="UP001316184">
    <property type="component" value="Chromosome"/>
</dbReference>
<dbReference type="Pfam" id="PF00293">
    <property type="entry name" value="NUDIX"/>
    <property type="match status" value="1"/>
</dbReference>
<dbReference type="Gene3D" id="3.90.79.10">
    <property type="entry name" value="Nucleoside Triphosphate Pyrophosphohydrolase"/>
    <property type="match status" value="1"/>
</dbReference>
<dbReference type="PRINTS" id="PR00502">
    <property type="entry name" value="NUDIXFAMILY"/>
</dbReference>
<proteinExistence type="inferred from homology"/>
<keyword evidence="2" id="KW-0378">Hydrolase</keyword>